<dbReference type="AlphaFoldDB" id="A0A2H3CL87"/>
<evidence type="ECO:0000313" key="1">
    <source>
        <dbReference type="EMBL" id="PBK83831.1"/>
    </source>
</evidence>
<reference evidence="2" key="1">
    <citation type="journal article" date="2017" name="Nat. Ecol. Evol.">
        <title>Genome expansion and lineage-specific genetic innovations in the forest pathogenic fungi Armillaria.</title>
        <authorList>
            <person name="Sipos G."/>
            <person name="Prasanna A.N."/>
            <person name="Walter M.C."/>
            <person name="O'Connor E."/>
            <person name="Balint B."/>
            <person name="Krizsan K."/>
            <person name="Kiss B."/>
            <person name="Hess J."/>
            <person name="Varga T."/>
            <person name="Slot J."/>
            <person name="Riley R."/>
            <person name="Boka B."/>
            <person name="Rigling D."/>
            <person name="Barry K."/>
            <person name="Lee J."/>
            <person name="Mihaltcheva S."/>
            <person name="LaButti K."/>
            <person name="Lipzen A."/>
            <person name="Waldron R."/>
            <person name="Moloney N.M."/>
            <person name="Sperisen C."/>
            <person name="Kredics L."/>
            <person name="Vagvoelgyi C."/>
            <person name="Patrignani A."/>
            <person name="Fitzpatrick D."/>
            <person name="Nagy I."/>
            <person name="Doyle S."/>
            <person name="Anderson J.B."/>
            <person name="Grigoriev I.V."/>
            <person name="Gueldener U."/>
            <person name="Muensterkoetter M."/>
            <person name="Nagy L.G."/>
        </authorList>
    </citation>
    <scope>NUCLEOTIDE SEQUENCE [LARGE SCALE GENOMIC DNA]</scope>
    <source>
        <strain evidence="2">Ar21-2</strain>
    </source>
</reference>
<proteinExistence type="predicted"/>
<evidence type="ECO:0000313" key="2">
    <source>
        <dbReference type="Proteomes" id="UP000217790"/>
    </source>
</evidence>
<gene>
    <name evidence="1" type="ORF">ARMGADRAFT_944523</name>
</gene>
<dbReference type="OrthoDB" id="3247165at2759"/>
<dbReference type="Proteomes" id="UP000217790">
    <property type="component" value="Unassembled WGS sequence"/>
</dbReference>
<sequence>LWQEFRELELLDKITCLQYECCLHLTVRGDHRYTLLDSYRKIKGEYYVLSTVHPTIVWS</sequence>
<protein>
    <submittedName>
        <fullName evidence="1">Uncharacterized protein</fullName>
    </submittedName>
</protein>
<organism evidence="1 2">
    <name type="scientific">Armillaria gallica</name>
    <name type="common">Bulbous honey fungus</name>
    <name type="synonym">Armillaria bulbosa</name>
    <dbReference type="NCBI Taxonomy" id="47427"/>
    <lineage>
        <taxon>Eukaryota</taxon>
        <taxon>Fungi</taxon>
        <taxon>Dikarya</taxon>
        <taxon>Basidiomycota</taxon>
        <taxon>Agaricomycotina</taxon>
        <taxon>Agaricomycetes</taxon>
        <taxon>Agaricomycetidae</taxon>
        <taxon>Agaricales</taxon>
        <taxon>Marasmiineae</taxon>
        <taxon>Physalacriaceae</taxon>
        <taxon>Armillaria</taxon>
    </lineage>
</organism>
<keyword evidence="2" id="KW-1185">Reference proteome</keyword>
<dbReference type="InParanoid" id="A0A2H3CL87"/>
<accession>A0A2H3CL87</accession>
<name>A0A2H3CL87_ARMGA</name>
<feature type="non-terminal residue" evidence="1">
    <location>
        <position position="1"/>
    </location>
</feature>
<dbReference type="EMBL" id="KZ293703">
    <property type="protein sequence ID" value="PBK83831.1"/>
    <property type="molecule type" value="Genomic_DNA"/>
</dbReference>